<dbReference type="OrthoDB" id="9634153at2759"/>
<dbReference type="GO" id="GO:0016020">
    <property type="term" value="C:membrane"/>
    <property type="evidence" value="ECO:0007669"/>
    <property type="project" value="UniProtKB-SubCell"/>
</dbReference>
<name>A0A9L0JQH4_EQUAS</name>
<evidence type="ECO:0000313" key="10">
    <source>
        <dbReference type="Proteomes" id="UP000694387"/>
    </source>
</evidence>
<dbReference type="PROSITE" id="PS51225">
    <property type="entry name" value="MARVEL"/>
    <property type="match status" value="1"/>
</dbReference>
<feature type="transmembrane region" description="Helical" evidence="7">
    <location>
        <begin position="161"/>
        <end position="181"/>
    </location>
</feature>
<feature type="region of interest" description="Disordered" evidence="6">
    <location>
        <begin position="1"/>
        <end position="44"/>
    </location>
</feature>
<feature type="domain" description="MARVEL" evidence="8">
    <location>
        <begin position="65"/>
        <end position="187"/>
    </location>
</feature>
<sequence>MADKGKKGKDAAPAAPPPGAKPPDKKDEKVEEKPPEKKVEPKDEVGTRKGCRRYKWELKDSNKEFWSMGHAVVKILSLGCLIGSLIMFTGSIVHPLLTLIITMEISIFSFLFVIYTFAINRYLPFVLWPIADILNDLFACIFLGGAVAFAVQTRQSIPMNYLIALILIALAGFFALIDVCLQRKHFKGKKVKRHVLVPPTKEGAKGPGQGPGAAKPKEEPKPADKKAEKPKEADKGKDKGKGGKK</sequence>
<comment type="subcellular location">
    <subcellularLocation>
        <location evidence="1">Membrane</location>
        <topology evidence="1">Multi-pass membrane protein</topology>
    </subcellularLocation>
</comment>
<dbReference type="KEGG" id="eai:106839562"/>
<evidence type="ECO:0000256" key="1">
    <source>
        <dbReference type="ARBA" id="ARBA00004141"/>
    </source>
</evidence>
<organism evidence="9 10">
    <name type="scientific">Equus asinus</name>
    <name type="common">Donkey</name>
    <name type="synonym">Equus africanus asinus</name>
    <dbReference type="NCBI Taxonomy" id="9793"/>
    <lineage>
        <taxon>Eukaryota</taxon>
        <taxon>Metazoa</taxon>
        <taxon>Chordata</taxon>
        <taxon>Craniata</taxon>
        <taxon>Vertebrata</taxon>
        <taxon>Euteleostomi</taxon>
        <taxon>Mammalia</taxon>
        <taxon>Eutheria</taxon>
        <taxon>Laurasiatheria</taxon>
        <taxon>Perissodactyla</taxon>
        <taxon>Equidae</taxon>
        <taxon>Equus</taxon>
    </lineage>
</organism>
<feature type="compositionally biased region" description="Basic and acidic residues" evidence="6">
    <location>
        <begin position="215"/>
        <end position="245"/>
    </location>
</feature>
<feature type="transmembrane region" description="Helical" evidence="7">
    <location>
        <begin position="71"/>
        <end position="90"/>
    </location>
</feature>
<evidence type="ECO:0000256" key="2">
    <source>
        <dbReference type="ARBA" id="ARBA00022692"/>
    </source>
</evidence>
<dbReference type="CTD" id="146225"/>
<accession>A0A9L0JQH4</accession>
<reference evidence="9" key="2">
    <citation type="submission" date="2025-08" db="UniProtKB">
        <authorList>
            <consortium name="Ensembl"/>
        </authorList>
    </citation>
    <scope>IDENTIFICATION</scope>
</reference>
<dbReference type="Proteomes" id="UP000694387">
    <property type="component" value="Chromosome 28"/>
</dbReference>
<feature type="region of interest" description="Disordered" evidence="6">
    <location>
        <begin position="197"/>
        <end position="245"/>
    </location>
</feature>
<evidence type="ECO:0000256" key="5">
    <source>
        <dbReference type="PROSITE-ProRule" id="PRU00581"/>
    </source>
</evidence>
<proteinExistence type="predicted"/>
<feature type="transmembrane region" description="Helical" evidence="7">
    <location>
        <begin position="125"/>
        <end position="149"/>
    </location>
</feature>
<evidence type="ECO:0000256" key="4">
    <source>
        <dbReference type="ARBA" id="ARBA00023136"/>
    </source>
</evidence>
<dbReference type="RefSeq" id="XP_014709864.1">
    <property type="nucleotide sequence ID" value="XM_014854378.3"/>
</dbReference>
<feature type="transmembrane region" description="Helical" evidence="7">
    <location>
        <begin position="96"/>
        <end position="118"/>
    </location>
</feature>
<evidence type="ECO:0000259" key="8">
    <source>
        <dbReference type="PROSITE" id="PS51225"/>
    </source>
</evidence>
<keyword evidence="10" id="KW-1185">Reference proteome</keyword>
<dbReference type="InterPro" id="IPR008253">
    <property type="entry name" value="Marvel"/>
</dbReference>
<keyword evidence="3 7" id="KW-1133">Transmembrane helix</keyword>
<protein>
    <submittedName>
        <fullName evidence="9">CKLF like MARVEL transmembrane domain containing 2</fullName>
    </submittedName>
</protein>
<keyword evidence="4 5" id="KW-0472">Membrane</keyword>
<keyword evidence="2 5" id="KW-0812">Transmembrane</keyword>
<feature type="compositionally biased region" description="Basic and acidic residues" evidence="6">
    <location>
        <begin position="22"/>
        <end position="44"/>
    </location>
</feature>
<gene>
    <name evidence="9" type="primary">CMTM2</name>
</gene>
<evidence type="ECO:0000256" key="7">
    <source>
        <dbReference type="SAM" id="Phobius"/>
    </source>
</evidence>
<dbReference type="AlphaFoldDB" id="A0A9L0JQH4"/>
<evidence type="ECO:0000256" key="3">
    <source>
        <dbReference type="ARBA" id="ARBA00022989"/>
    </source>
</evidence>
<evidence type="ECO:0000313" key="9">
    <source>
        <dbReference type="Ensembl" id="ENSEASP00005054673.1"/>
    </source>
</evidence>
<reference evidence="9 10" key="1">
    <citation type="journal article" date="2020" name="Nat. Commun.">
        <title>Donkey genomes provide new insights into domestication and selection for coat color.</title>
        <authorList>
            <person name="Wang"/>
            <person name="C."/>
            <person name="Li"/>
            <person name="H."/>
            <person name="Guo"/>
            <person name="Y."/>
            <person name="Huang"/>
            <person name="J."/>
            <person name="Sun"/>
            <person name="Y."/>
            <person name="Min"/>
            <person name="J."/>
            <person name="Wang"/>
            <person name="J."/>
            <person name="Fang"/>
            <person name="X."/>
            <person name="Zhao"/>
            <person name="Z."/>
            <person name="Wang"/>
            <person name="S."/>
            <person name="Zhang"/>
            <person name="Y."/>
            <person name="Liu"/>
            <person name="Q."/>
            <person name="Jiang"/>
            <person name="Q."/>
            <person name="Wang"/>
            <person name="X."/>
            <person name="Guo"/>
            <person name="Y."/>
            <person name="Yang"/>
            <person name="C."/>
            <person name="Wang"/>
            <person name="Y."/>
            <person name="Tian"/>
            <person name="F."/>
            <person name="Zhuang"/>
            <person name="G."/>
            <person name="Fan"/>
            <person name="Y."/>
            <person name="Gao"/>
            <person name="Q."/>
            <person name="Li"/>
            <person name="Y."/>
            <person name="Ju"/>
            <person name="Z."/>
            <person name="Li"/>
            <person name="J."/>
            <person name="Li"/>
            <person name="R."/>
            <person name="Hou"/>
            <person name="M."/>
            <person name="Yang"/>
            <person name="G."/>
            <person name="Liu"/>
            <person name="G."/>
            <person name="Liu"/>
            <person name="W."/>
            <person name="Guo"/>
            <person name="J."/>
            <person name="Pan"/>
            <person name="S."/>
            <person name="Fan"/>
            <person name="G."/>
            <person name="Zhang"/>
            <person name="W."/>
            <person name="Zhang"/>
            <person name="R."/>
            <person name="Yu"/>
            <person name="J."/>
            <person name="Zhang"/>
            <person name="X."/>
            <person name="Yin"/>
            <person name="Q."/>
            <person name="Ji"/>
            <person name="C."/>
            <person name="Jin"/>
            <person name="Y."/>
            <person name="Yue"/>
            <person name="G."/>
            <person name="Liu"/>
            <person name="M."/>
            <person name="Xu"/>
            <person name="J."/>
            <person name="Liu"/>
            <person name="S."/>
            <person name="Jordana"/>
            <person name="J."/>
            <person name="Noce"/>
            <person name="A."/>
            <person name="Amills"/>
            <person name="M."/>
            <person name="Wu"/>
            <person name="D.D."/>
            <person name="Li"/>
            <person name="S."/>
            <person name="Zhou"/>
            <person name="X. and Zhong"/>
            <person name="J."/>
        </authorList>
    </citation>
    <scope>NUCLEOTIDE SEQUENCE [LARGE SCALE GENOMIC DNA]</scope>
</reference>
<evidence type="ECO:0000256" key="6">
    <source>
        <dbReference type="SAM" id="MobiDB-lite"/>
    </source>
</evidence>
<feature type="compositionally biased region" description="Basic and acidic residues" evidence="6">
    <location>
        <begin position="1"/>
        <end position="10"/>
    </location>
</feature>
<dbReference type="GeneID" id="106839562"/>
<dbReference type="GeneTree" id="ENSGT00390000005715"/>
<reference evidence="9" key="3">
    <citation type="submission" date="2025-09" db="UniProtKB">
        <authorList>
            <consortium name="Ensembl"/>
        </authorList>
    </citation>
    <scope>IDENTIFICATION</scope>
</reference>
<dbReference type="Ensembl" id="ENSEAST00005081542.1">
    <property type="protein sequence ID" value="ENSEASP00005054673.1"/>
    <property type="gene ID" value="ENSEASG00005027672.1"/>
</dbReference>